<gene>
    <name evidence="1" type="ORF">T12_16025</name>
</gene>
<evidence type="ECO:0000313" key="1">
    <source>
        <dbReference type="EMBL" id="KRY02673.1"/>
    </source>
</evidence>
<reference evidence="1 2" key="1">
    <citation type="submission" date="2015-01" db="EMBL/GenBank/DDBJ databases">
        <title>Evolution of Trichinella species and genotypes.</title>
        <authorList>
            <person name="Korhonen P.K."/>
            <person name="Edoardo P."/>
            <person name="Giuseppe L.R."/>
            <person name="Gasser R.B."/>
        </authorList>
    </citation>
    <scope>NUCLEOTIDE SEQUENCE [LARGE SCALE GENOMIC DNA]</scope>
    <source>
        <strain evidence="1">ISS2496</strain>
    </source>
</reference>
<organism evidence="1 2">
    <name type="scientific">Trichinella patagoniensis</name>
    <dbReference type="NCBI Taxonomy" id="990121"/>
    <lineage>
        <taxon>Eukaryota</taxon>
        <taxon>Metazoa</taxon>
        <taxon>Ecdysozoa</taxon>
        <taxon>Nematoda</taxon>
        <taxon>Enoplea</taxon>
        <taxon>Dorylaimia</taxon>
        <taxon>Trichinellida</taxon>
        <taxon>Trichinellidae</taxon>
        <taxon>Trichinella</taxon>
    </lineage>
</organism>
<protein>
    <submittedName>
        <fullName evidence="1">Uncharacterized protein</fullName>
    </submittedName>
</protein>
<dbReference type="AlphaFoldDB" id="A0A0V0YR59"/>
<name>A0A0V0YR59_9BILA</name>
<feature type="non-terminal residue" evidence="1">
    <location>
        <position position="1"/>
    </location>
</feature>
<accession>A0A0V0YR59</accession>
<keyword evidence="2" id="KW-1185">Reference proteome</keyword>
<comment type="caution">
    <text evidence="1">The sequence shown here is derived from an EMBL/GenBank/DDBJ whole genome shotgun (WGS) entry which is preliminary data.</text>
</comment>
<dbReference type="EMBL" id="JYDQ01003579">
    <property type="protein sequence ID" value="KRY02673.1"/>
    <property type="molecule type" value="Genomic_DNA"/>
</dbReference>
<proteinExistence type="predicted"/>
<sequence length="59" mass="6605">LAEVSLSEERFEEVKSFIFGVTGTVEAEKNEMETKMNDEEAFPLTSTVSTFPESCLVLQ</sequence>
<dbReference type="Proteomes" id="UP000054783">
    <property type="component" value="Unassembled WGS sequence"/>
</dbReference>
<evidence type="ECO:0000313" key="2">
    <source>
        <dbReference type="Proteomes" id="UP000054783"/>
    </source>
</evidence>